<feature type="transmembrane region" description="Helical" evidence="2">
    <location>
        <begin position="292"/>
        <end position="314"/>
    </location>
</feature>
<name>A0A0A1SSL2_9HYPO</name>
<feature type="compositionally biased region" description="Polar residues" evidence="1">
    <location>
        <begin position="492"/>
        <end position="501"/>
    </location>
</feature>
<dbReference type="STRING" id="1531966.A0A0A1SSL2"/>
<evidence type="ECO:0000313" key="4">
    <source>
        <dbReference type="Proteomes" id="UP000039046"/>
    </source>
</evidence>
<feature type="compositionally biased region" description="Pro residues" evidence="1">
    <location>
        <begin position="621"/>
        <end position="635"/>
    </location>
</feature>
<feature type="compositionally biased region" description="Polar residues" evidence="1">
    <location>
        <begin position="355"/>
        <end position="367"/>
    </location>
</feature>
<feature type="compositionally biased region" description="Low complexity" evidence="1">
    <location>
        <begin position="668"/>
        <end position="697"/>
    </location>
</feature>
<feature type="transmembrane region" description="Helical" evidence="2">
    <location>
        <begin position="171"/>
        <end position="193"/>
    </location>
</feature>
<feature type="region of interest" description="Disordered" evidence="1">
    <location>
        <begin position="600"/>
        <end position="719"/>
    </location>
</feature>
<dbReference type="AlphaFoldDB" id="A0A0A1SSL2"/>
<protein>
    <submittedName>
        <fullName evidence="3">Uncharacterized protein</fullName>
    </submittedName>
</protein>
<evidence type="ECO:0000256" key="2">
    <source>
        <dbReference type="SAM" id="Phobius"/>
    </source>
</evidence>
<feature type="transmembrane region" description="Helical" evidence="2">
    <location>
        <begin position="98"/>
        <end position="119"/>
    </location>
</feature>
<accession>A0A0A1SSL2</accession>
<feature type="transmembrane region" description="Helical" evidence="2">
    <location>
        <begin position="53"/>
        <end position="77"/>
    </location>
</feature>
<keyword evidence="2" id="KW-0812">Transmembrane</keyword>
<dbReference type="HOGENOM" id="CLU_020690_0_0_1"/>
<feature type="compositionally biased region" description="Polar residues" evidence="1">
    <location>
        <begin position="512"/>
        <end position="531"/>
    </location>
</feature>
<evidence type="ECO:0000256" key="1">
    <source>
        <dbReference type="SAM" id="MobiDB-lite"/>
    </source>
</evidence>
<feature type="transmembrane region" description="Helical" evidence="2">
    <location>
        <begin position="213"/>
        <end position="235"/>
    </location>
</feature>
<keyword evidence="2" id="KW-1133">Transmembrane helix</keyword>
<keyword evidence="2" id="KW-0472">Membrane</keyword>
<feature type="transmembrane region" description="Helical" evidence="2">
    <location>
        <begin position="256"/>
        <end position="280"/>
    </location>
</feature>
<proteinExistence type="predicted"/>
<feature type="compositionally biased region" description="Low complexity" evidence="1">
    <location>
        <begin position="600"/>
        <end position="613"/>
    </location>
</feature>
<sequence>MDKVWQFLDQSDATQQQMVATAGSGFAFQTNSTYDVINHLKFNNAKSVRTSGIILASFNAAIGLAMAIGIFWDCYLASRRAVSRFRLYASIFKIVGPADMFPFVLSIGILTQGVIFAIAQARGLEGLLILGCQPISQVILPATFIVTYVQLVFGMETLIRALRPGPFPKMSTWTFVACITVTIAGLLGTYAVSIVYKAPNFCFGSLFFFIQRWSFQVFVVLLVITVFLLLGAVAIHLRLGKNREIATIERKAVSSMVLYMLLGVLTNALVMPFFGLIALGDAEANQKTRLKLSMVAMVSANLTGLLNGGLYLFLRTCHHGSLGRKGYHEFEKTTSKDGKRRRWPPPRLSLFPRRQPSNSSTNSSLDNVSEVDEIVCSPSGFTPRNALTYITTVASTLSPMRPRRSHTGSIATLNSIPIELPTDYEITAAEEEMLRDDENVPILGAPRPPPATRGFYSPFPNKRSIQGLPSARHEPFRPQAPPPPPPPPPMAQTISRPNSPQAKPRLPRQFWSPDSFNNVSSARSSVATPSQPWIPGHTRQSSLASARTVQIGLRVSHLRMLRANRSEDLGYPPPVIPPHPLTAADAGSPITMRPRMLFPSASSSVSKRSNTSSVNIDKKLPPVPVEPAPEPPKPVPQLAKKVEEGDEEELIFLTPAVYVPEPKKKASPGKASPGKPSPGKASPGKASPGKASPGKAAQTTNWSRPVPAPSPAASDDSWI</sequence>
<dbReference type="OrthoDB" id="5368516at2759"/>
<reference evidence="3 4" key="1">
    <citation type="journal article" date="2015" name="Genome Announc.">
        <title>Draft Genome Sequence and Gene Annotation of the Entomopathogenic Fungus Verticillium hemipterigenum.</title>
        <authorList>
            <person name="Horn F."/>
            <person name="Habel A."/>
            <person name="Scharf D.H."/>
            <person name="Dworschak J."/>
            <person name="Brakhage A.A."/>
            <person name="Guthke R."/>
            <person name="Hertweck C."/>
            <person name="Linde J."/>
        </authorList>
    </citation>
    <scope>NUCLEOTIDE SEQUENCE [LARGE SCALE GENOMIC DNA]</scope>
</reference>
<keyword evidence="4" id="KW-1185">Reference proteome</keyword>
<dbReference type="Proteomes" id="UP000039046">
    <property type="component" value="Unassembled WGS sequence"/>
</dbReference>
<feature type="region of interest" description="Disordered" evidence="1">
    <location>
        <begin position="440"/>
        <end position="545"/>
    </location>
</feature>
<dbReference type="EMBL" id="CDHN01000001">
    <property type="protein sequence ID" value="CEJ81111.1"/>
    <property type="molecule type" value="Genomic_DNA"/>
</dbReference>
<feature type="compositionally biased region" description="Pro residues" evidence="1">
    <location>
        <begin position="478"/>
        <end position="490"/>
    </location>
</feature>
<organism evidence="3 4">
    <name type="scientific">[Torrubiella] hemipterigena</name>
    <dbReference type="NCBI Taxonomy" id="1531966"/>
    <lineage>
        <taxon>Eukaryota</taxon>
        <taxon>Fungi</taxon>
        <taxon>Dikarya</taxon>
        <taxon>Ascomycota</taxon>
        <taxon>Pezizomycotina</taxon>
        <taxon>Sordariomycetes</taxon>
        <taxon>Hypocreomycetidae</taxon>
        <taxon>Hypocreales</taxon>
        <taxon>Clavicipitaceae</taxon>
        <taxon>Clavicipitaceae incertae sedis</taxon>
        <taxon>'Torrubiella' clade</taxon>
    </lineage>
</organism>
<evidence type="ECO:0000313" key="3">
    <source>
        <dbReference type="EMBL" id="CEJ81111.1"/>
    </source>
</evidence>
<feature type="region of interest" description="Disordered" evidence="1">
    <location>
        <begin position="330"/>
        <end position="368"/>
    </location>
</feature>
<gene>
    <name evidence="3" type="ORF">VHEMI01257</name>
</gene>